<evidence type="ECO:0000313" key="2">
    <source>
        <dbReference type="EMBL" id="KAK1922588.1"/>
    </source>
</evidence>
<comment type="caution">
    <text evidence="2">The sequence shown here is derived from an EMBL/GenBank/DDBJ whole genome shotgun (WGS) entry which is preliminary data.</text>
</comment>
<protein>
    <submittedName>
        <fullName evidence="2">Uncharacterized protein</fullName>
    </submittedName>
</protein>
<feature type="compositionally biased region" description="Low complexity" evidence="1">
    <location>
        <begin position="58"/>
        <end position="73"/>
    </location>
</feature>
<name>A0AAD9FPE6_PAPLA</name>
<organism evidence="2 3">
    <name type="scientific">Papiliotrema laurentii</name>
    <name type="common">Cryptococcus laurentii</name>
    <dbReference type="NCBI Taxonomy" id="5418"/>
    <lineage>
        <taxon>Eukaryota</taxon>
        <taxon>Fungi</taxon>
        <taxon>Dikarya</taxon>
        <taxon>Basidiomycota</taxon>
        <taxon>Agaricomycotina</taxon>
        <taxon>Tremellomycetes</taxon>
        <taxon>Tremellales</taxon>
        <taxon>Rhynchogastremaceae</taxon>
        <taxon>Papiliotrema</taxon>
    </lineage>
</organism>
<dbReference type="Proteomes" id="UP001182556">
    <property type="component" value="Unassembled WGS sequence"/>
</dbReference>
<reference evidence="2" key="1">
    <citation type="submission" date="2023-02" db="EMBL/GenBank/DDBJ databases">
        <title>Identification and recombinant expression of a fungal hydrolase from Papiliotrema laurentii that hydrolyzes apple cutin and clears colloidal polyester polyurethane.</title>
        <authorList>
            <consortium name="DOE Joint Genome Institute"/>
            <person name="Roman V.A."/>
            <person name="Bojanowski C."/>
            <person name="Crable B.R."/>
            <person name="Wagner D.N."/>
            <person name="Hung C.S."/>
            <person name="Nadeau L.J."/>
            <person name="Schratz L."/>
            <person name="Haridas S."/>
            <person name="Pangilinan J."/>
            <person name="Lipzen A."/>
            <person name="Na H."/>
            <person name="Yan M."/>
            <person name="Ng V."/>
            <person name="Grigoriev I.V."/>
            <person name="Spatafora J.W."/>
            <person name="Barlow D."/>
            <person name="Biffinger J."/>
            <person name="Kelley-Loughnane N."/>
            <person name="Varaljay V.A."/>
            <person name="Crookes-Goodson W.J."/>
        </authorList>
    </citation>
    <scope>NUCLEOTIDE SEQUENCE</scope>
    <source>
        <strain evidence="2">5307AH</strain>
    </source>
</reference>
<gene>
    <name evidence="2" type="ORF">DB88DRAFT_547476</name>
</gene>
<feature type="compositionally biased region" description="Gly residues" evidence="1">
    <location>
        <begin position="266"/>
        <end position="277"/>
    </location>
</feature>
<dbReference type="AlphaFoldDB" id="A0AAD9FPE6"/>
<accession>A0AAD9FPE6</accession>
<dbReference type="EMBL" id="JAODAN010000008">
    <property type="protein sequence ID" value="KAK1922588.1"/>
    <property type="molecule type" value="Genomic_DNA"/>
</dbReference>
<keyword evidence="3" id="KW-1185">Reference proteome</keyword>
<feature type="compositionally biased region" description="Polar residues" evidence="1">
    <location>
        <begin position="25"/>
        <end position="37"/>
    </location>
</feature>
<sequence length="287" mass="32003">MPEIVSPVAPATPLVISADSPPESPRSSTFTASSWESEPSESHTPQGSPTSPPPLLPLTPASAPSPTSLQTPPEARETRYFISPHKMHARNCRCVRPRRELTTANQHIRYMMGRLEKVMQRMMEVNQVDTEVRDAFLRILYELRGRGWELFHLVGWQSPLQDNSPRRAYHIEFMLPDIEEPTCHRVLAEMAVHIIEEGRSPGRVGTVAVRYAEDWEDWTLSQPIELAKDDKAGPARLVMLETPMKQGRRLRSRSQVPLRADLGPIRRGGGGAGGHTGGKGEEVVGTE</sequence>
<proteinExistence type="predicted"/>
<feature type="compositionally biased region" description="Basic and acidic residues" evidence="1">
    <location>
        <begin position="278"/>
        <end position="287"/>
    </location>
</feature>
<evidence type="ECO:0000256" key="1">
    <source>
        <dbReference type="SAM" id="MobiDB-lite"/>
    </source>
</evidence>
<feature type="region of interest" description="Disordered" evidence="1">
    <location>
        <begin position="1"/>
        <end position="74"/>
    </location>
</feature>
<feature type="region of interest" description="Disordered" evidence="1">
    <location>
        <begin position="246"/>
        <end position="287"/>
    </location>
</feature>
<evidence type="ECO:0000313" key="3">
    <source>
        <dbReference type="Proteomes" id="UP001182556"/>
    </source>
</evidence>